<name>A0A4Y4DW37_GLUUR</name>
<dbReference type="InterPro" id="IPR036390">
    <property type="entry name" value="WH_DNA-bd_sf"/>
</dbReference>
<evidence type="ECO:0000259" key="1">
    <source>
        <dbReference type="SMART" id="SM00347"/>
    </source>
</evidence>
<reference evidence="2 3" key="1">
    <citation type="submission" date="2019-06" db="EMBL/GenBank/DDBJ databases">
        <title>Whole genome shotgun sequence of Glutamicibacter uratoxydans NBRC 15515.</title>
        <authorList>
            <person name="Hosoyama A."/>
            <person name="Uohara A."/>
            <person name="Ohji S."/>
            <person name="Ichikawa N."/>
        </authorList>
    </citation>
    <scope>NUCLEOTIDE SEQUENCE [LARGE SCALE GENOMIC DNA]</scope>
    <source>
        <strain evidence="2 3">NBRC 15515</strain>
    </source>
</reference>
<dbReference type="InterPro" id="IPR036388">
    <property type="entry name" value="WH-like_DNA-bd_sf"/>
</dbReference>
<protein>
    <recommendedName>
        <fullName evidence="1">HTH marR-type domain-containing protein</fullName>
    </recommendedName>
</protein>
<dbReference type="EMBL" id="BJNY01000022">
    <property type="protein sequence ID" value="GED07598.1"/>
    <property type="molecule type" value="Genomic_DNA"/>
</dbReference>
<accession>A0A4Y4DW37</accession>
<dbReference type="Gene3D" id="1.10.10.10">
    <property type="entry name" value="Winged helix-like DNA-binding domain superfamily/Winged helix DNA-binding domain"/>
    <property type="match status" value="1"/>
</dbReference>
<dbReference type="GO" id="GO:0003700">
    <property type="term" value="F:DNA-binding transcription factor activity"/>
    <property type="evidence" value="ECO:0007669"/>
    <property type="project" value="InterPro"/>
</dbReference>
<dbReference type="OrthoDB" id="9154853at2"/>
<organism evidence="2 3">
    <name type="scientific">Glutamicibacter uratoxydans</name>
    <name type="common">Arthrobacter uratoxydans</name>
    <dbReference type="NCBI Taxonomy" id="43667"/>
    <lineage>
        <taxon>Bacteria</taxon>
        <taxon>Bacillati</taxon>
        <taxon>Actinomycetota</taxon>
        <taxon>Actinomycetes</taxon>
        <taxon>Micrococcales</taxon>
        <taxon>Micrococcaceae</taxon>
        <taxon>Glutamicibacter</taxon>
    </lineage>
</organism>
<evidence type="ECO:0000313" key="3">
    <source>
        <dbReference type="Proteomes" id="UP000316612"/>
    </source>
</evidence>
<dbReference type="Proteomes" id="UP000316612">
    <property type="component" value="Unassembled WGS sequence"/>
</dbReference>
<proteinExistence type="predicted"/>
<feature type="domain" description="HTH marR-type" evidence="1">
    <location>
        <begin position="36"/>
        <end position="137"/>
    </location>
</feature>
<dbReference type="InterPro" id="IPR000835">
    <property type="entry name" value="HTH_MarR-typ"/>
</dbReference>
<dbReference type="SUPFAM" id="SSF46785">
    <property type="entry name" value="Winged helix' DNA-binding domain"/>
    <property type="match status" value="1"/>
</dbReference>
<evidence type="ECO:0000313" key="2">
    <source>
        <dbReference type="EMBL" id="GED07598.1"/>
    </source>
</evidence>
<dbReference type="AlphaFoldDB" id="A0A4Y4DW37"/>
<dbReference type="SMART" id="SM00347">
    <property type="entry name" value="HTH_MARR"/>
    <property type="match status" value="1"/>
</dbReference>
<sequence>MNGCSAGDLDDIQTAFARLGPLMKVRMADSAALFHPQLRSAGFTVLRMALIHQARTPDRVLAVSDIVAETQMDKSVVSRQLRDLKSWGLIELTRSTEDARVFQVLPTELAQQRYRQLKRNSYAEYRSLLDAWDPQDVAQLGTLLMKLVAQVEDSGRLGA</sequence>
<dbReference type="Pfam" id="PF12802">
    <property type="entry name" value="MarR_2"/>
    <property type="match status" value="1"/>
</dbReference>
<keyword evidence="3" id="KW-1185">Reference proteome</keyword>
<dbReference type="RefSeq" id="WP_141366869.1">
    <property type="nucleotide sequence ID" value="NZ_BAAAJL010000010.1"/>
</dbReference>
<comment type="caution">
    <text evidence="2">The sequence shown here is derived from an EMBL/GenBank/DDBJ whole genome shotgun (WGS) entry which is preliminary data.</text>
</comment>
<gene>
    <name evidence="2" type="ORF">AUR04nite_31300</name>
</gene>